<feature type="transmembrane region" description="Helical" evidence="2">
    <location>
        <begin position="61"/>
        <end position="79"/>
    </location>
</feature>
<keyword evidence="2" id="KW-0812">Transmembrane</keyword>
<feature type="transmembrane region" description="Helical" evidence="2">
    <location>
        <begin position="265"/>
        <end position="284"/>
    </location>
</feature>
<feature type="transmembrane region" description="Helical" evidence="2">
    <location>
        <begin position="407"/>
        <end position="431"/>
    </location>
</feature>
<sequence length="772" mass="85737">MSVFEDTPFINTGNATIDTQCGVVFSIGVVIAAYYVFKAFSQAHRGRPRYSSRGLPDRTNAIRAFYLLALVSFVTVSWLRTEHRRIKLISFGEIQAIRQSEGFRDIPLVGQQPKHVQVMKKTMEFVDANVKVPDLPEADEVATGIVHGFQSMTSFVGKAAKSVGAGIHHVGDVVEDPGKAASKAKDQLGEQVQTAGTILRRGTKKAADNAAAGMQYAAQTVVGETSDLWYGKSDLPEDIAKMFGSNAKASVWDFFVSLVNKAPRFFWTQEWLAGYIVWAVYVGLQCHYHDYGDYAALSFILLGWCTSLAAMQCLFFALNLDMIDHHRAARVDVYRQGPLPVIILGTLVVSMIFVLLLSSESARAGWMNVLHSGVMFVPILGAWMLSRSRRVRDWTLRYRTAKQGRSALTILWWITGLFCIVSHLMAIHGAYMASDPSNRGRWWLPSLDRFRSSSNKPAHVFHSIRYVLGALGDHAWLNAVGWDVIFSLLGVTLWTAVSSAAPAEMVKCALYPWLDGTIEVAQKAAEYVQETTEPYIDATKQSLGELQDAAEPYLKKTRQGLGELQEAAQPYVRKSKEYLDDGGEYLENVWDRNAPDAQEVVKKAKKGVNSGLEQLSSVSKRAVSSAAQLVTGTTIDEDFDSLFGTYSSNAPDAARQARARRTYNEQARDTGDEDDWKTVRSRKSPSPTKRRGRPPKDRSASEVPGQVRSASRASMSRSRTRNDERPSSPTPMKRRSSRLRNISSMADSDERSWGLPDTGKVARVLRRNFSAS</sequence>
<keyword evidence="2" id="KW-0472">Membrane</keyword>
<feature type="transmembrane region" description="Helical" evidence="2">
    <location>
        <begin position="339"/>
        <end position="358"/>
    </location>
</feature>
<feature type="compositionally biased region" description="Low complexity" evidence="1">
    <location>
        <begin position="708"/>
        <end position="717"/>
    </location>
</feature>
<comment type="caution">
    <text evidence="3">The sequence shown here is derived from an EMBL/GenBank/DDBJ whole genome shotgun (WGS) entry which is preliminary data.</text>
</comment>
<evidence type="ECO:0000313" key="4">
    <source>
        <dbReference type="Proteomes" id="UP001310594"/>
    </source>
</evidence>
<evidence type="ECO:0000313" key="3">
    <source>
        <dbReference type="EMBL" id="KAK5708210.1"/>
    </source>
</evidence>
<feature type="transmembrane region" description="Helical" evidence="2">
    <location>
        <begin position="21"/>
        <end position="41"/>
    </location>
</feature>
<dbReference type="EMBL" id="JAVRQU010000001">
    <property type="protein sequence ID" value="KAK5708210.1"/>
    <property type="molecule type" value="Genomic_DNA"/>
</dbReference>
<feature type="compositionally biased region" description="Basic residues" evidence="1">
    <location>
        <begin position="679"/>
        <end position="693"/>
    </location>
</feature>
<dbReference type="AlphaFoldDB" id="A0AAN7WKM8"/>
<feature type="transmembrane region" description="Helical" evidence="2">
    <location>
        <begin position="296"/>
        <end position="318"/>
    </location>
</feature>
<keyword evidence="2" id="KW-1133">Transmembrane helix</keyword>
<dbReference type="SUPFAM" id="SSF58113">
    <property type="entry name" value="Apolipoprotein A-I"/>
    <property type="match status" value="1"/>
</dbReference>
<gene>
    <name evidence="3" type="ORF">LTR97_000750</name>
</gene>
<name>A0AAN7WKM8_9PEZI</name>
<organism evidence="3 4">
    <name type="scientific">Elasticomyces elasticus</name>
    <dbReference type="NCBI Taxonomy" id="574655"/>
    <lineage>
        <taxon>Eukaryota</taxon>
        <taxon>Fungi</taxon>
        <taxon>Dikarya</taxon>
        <taxon>Ascomycota</taxon>
        <taxon>Pezizomycotina</taxon>
        <taxon>Dothideomycetes</taxon>
        <taxon>Dothideomycetidae</taxon>
        <taxon>Mycosphaerellales</taxon>
        <taxon>Teratosphaeriaceae</taxon>
        <taxon>Elasticomyces</taxon>
    </lineage>
</organism>
<dbReference type="Proteomes" id="UP001310594">
    <property type="component" value="Unassembled WGS sequence"/>
</dbReference>
<protein>
    <submittedName>
        <fullName evidence="3">Uncharacterized protein</fullName>
    </submittedName>
</protein>
<reference evidence="3" key="1">
    <citation type="submission" date="2023-08" db="EMBL/GenBank/DDBJ databases">
        <title>Black Yeasts Isolated from many extreme environments.</title>
        <authorList>
            <person name="Coleine C."/>
            <person name="Stajich J.E."/>
            <person name="Selbmann L."/>
        </authorList>
    </citation>
    <scope>NUCLEOTIDE SEQUENCE</scope>
    <source>
        <strain evidence="3">CCFEE 5810</strain>
    </source>
</reference>
<proteinExistence type="predicted"/>
<feature type="region of interest" description="Disordered" evidence="1">
    <location>
        <begin position="646"/>
        <end position="760"/>
    </location>
</feature>
<feature type="transmembrane region" description="Helical" evidence="2">
    <location>
        <begin position="364"/>
        <end position="386"/>
    </location>
</feature>
<evidence type="ECO:0000256" key="1">
    <source>
        <dbReference type="SAM" id="MobiDB-lite"/>
    </source>
</evidence>
<accession>A0AAN7WKM8</accession>
<evidence type="ECO:0000256" key="2">
    <source>
        <dbReference type="SAM" id="Phobius"/>
    </source>
</evidence>